<evidence type="ECO:0000256" key="4">
    <source>
        <dbReference type="RuleBase" id="RU004262"/>
    </source>
</evidence>
<dbReference type="Gene3D" id="3.40.50.1820">
    <property type="entry name" value="alpha/beta hydrolase"/>
    <property type="match status" value="2"/>
</dbReference>
<dbReference type="PANTHER" id="PTHR11610">
    <property type="entry name" value="LIPASE"/>
    <property type="match status" value="1"/>
</dbReference>
<evidence type="ECO:0000313" key="6">
    <source>
        <dbReference type="EMBL" id="CAH1118346.1"/>
    </source>
</evidence>
<dbReference type="EMBL" id="OU896717">
    <property type="protein sequence ID" value="CAH1118346.1"/>
    <property type="molecule type" value="Genomic_DNA"/>
</dbReference>
<reference evidence="6" key="2">
    <citation type="submission" date="2022-10" db="EMBL/GenBank/DDBJ databases">
        <authorList>
            <consortium name="ENA_rothamsted_submissions"/>
            <consortium name="culmorum"/>
            <person name="King R."/>
        </authorList>
    </citation>
    <scope>NUCLEOTIDE SEQUENCE</scope>
</reference>
<dbReference type="PANTHER" id="PTHR11610:SF190">
    <property type="entry name" value="VITELLOGENIN-3-LIKE PROTEIN"/>
    <property type="match status" value="1"/>
</dbReference>
<feature type="domain" description="Lipase" evidence="5">
    <location>
        <begin position="29"/>
        <end position="159"/>
    </location>
</feature>
<reference evidence="6" key="1">
    <citation type="submission" date="2022-01" db="EMBL/GenBank/DDBJ databases">
        <authorList>
            <person name="King R."/>
        </authorList>
    </citation>
    <scope>NUCLEOTIDE SEQUENCE</scope>
</reference>
<feature type="domain" description="Lipase" evidence="5">
    <location>
        <begin position="374"/>
        <end position="490"/>
    </location>
</feature>
<dbReference type="InterPro" id="IPR029058">
    <property type="entry name" value="AB_hydrolase_fold"/>
</dbReference>
<comment type="subcellular location">
    <subcellularLocation>
        <location evidence="1">Secreted</location>
    </subcellularLocation>
</comment>
<gene>
    <name evidence="6" type="ORF">PHAECO_LOCUS2386</name>
</gene>
<evidence type="ECO:0000256" key="3">
    <source>
        <dbReference type="ARBA" id="ARBA00022525"/>
    </source>
</evidence>
<dbReference type="SUPFAM" id="SSF53474">
    <property type="entry name" value="alpha/beta-Hydrolases"/>
    <property type="match status" value="2"/>
</dbReference>
<dbReference type="Pfam" id="PF00151">
    <property type="entry name" value="Lipase"/>
    <property type="match status" value="2"/>
</dbReference>
<dbReference type="GO" id="GO:0016042">
    <property type="term" value="P:lipid catabolic process"/>
    <property type="evidence" value="ECO:0007669"/>
    <property type="project" value="TreeGrafter"/>
</dbReference>
<protein>
    <recommendedName>
        <fullName evidence="5">Lipase domain-containing protein</fullName>
    </recommendedName>
</protein>
<evidence type="ECO:0000256" key="2">
    <source>
        <dbReference type="ARBA" id="ARBA00010701"/>
    </source>
</evidence>
<evidence type="ECO:0000259" key="5">
    <source>
        <dbReference type="Pfam" id="PF00151"/>
    </source>
</evidence>
<dbReference type="GO" id="GO:0016298">
    <property type="term" value="F:lipase activity"/>
    <property type="evidence" value="ECO:0007669"/>
    <property type="project" value="InterPro"/>
</dbReference>
<keyword evidence="7" id="KW-1185">Reference proteome</keyword>
<dbReference type="OrthoDB" id="199913at2759"/>
<evidence type="ECO:0000313" key="7">
    <source>
        <dbReference type="Proteomes" id="UP001153737"/>
    </source>
</evidence>
<keyword evidence="3" id="KW-0964">Secreted</keyword>
<dbReference type="AlphaFoldDB" id="A0A9P0DAD5"/>
<sequence>MNASLFAGNDLDIDEEASNHSIPPLGRASDLTYHFYSQRHPSHSIKIRSSTLDRLHNTDFQPRKASLFIIHGWKNHNESDVNYKIRETILSHEDINVFVVDWSPMAGRNYISARNAVVRVGQYVADFIKDLKREFGLKLNEVKFVGHSLGAHICGNAVRNRITPPRNNNSVGDKQVITCDYEIDFADYSPPAIIRYRTLPPLASASVYPLGVEGNKKADILTKQGTESVFKGPEPYFGVTASAAKTTISGWAEGKTLTYWSELPGLTHSKAFLPKPSEKITRQILEWSRSNLRILTGLLTGHCRLRYHLGRMGLNQQTDCRFCCVEDKTAEHILCSCSSLERLRFDTFGFTNLEPIDFRRISPNSTMNFVKRCGLYGAALGGRVDRIVGLDPAGPLFTVKNKDNRLDASDAHFVQVIHTNGGLLGFGVAMGDADYFPNGGRSQNGCGMDLTGSCAHSRAYAYYAESLRSGGFVGRKCGSYSDYTKGRCDGNEASVMGGFVSDKR</sequence>
<proteinExistence type="inferred from homology"/>
<dbReference type="Proteomes" id="UP001153737">
    <property type="component" value="Chromosome 11"/>
</dbReference>
<accession>A0A9P0DAD5</accession>
<name>A0A9P0DAD5_PHACE</name>
<dbReference type="PRINTS" id="PR00821">
    <property type="entry name" value="TAGLIPASE"/>
</dbReference>
<dbReference type="GO" id="GO:0005615">
    <property type="term" value="C:extracellular space"/>
    <property type="evidence" value="ECO:0007669"/>
    <property type="project" value="TreeGrafter"/>
</dbReference>
<organism evidence="6 7">
    <name type="scientific">Phaedon cochleariae</name>
    <name type="common">Mustard beetle</name>
    <dbReference type="NCBI Taxonomy" id="80249"/>
    <lineage>
        <taxon>Eukaryota</taxon>
        <taxon>Metazoa</taxon>
        <taxon>Ecdysozoa</taxon>
        <taxon>Arthropoda</taxon>
        <taxon>Hexapoda</taxon>
        <taxon>Insecta</taxon>
        <taxon>Pterygota</taxon>
        <taxon>Neoptera</taxon>
        <taxon>Endopterygota</taxon>
        <taxon>Coleoptera</taxon>
        <taxon>Polyphaga</taxon>
        <taxon>Cucujiformia</taxon>
        <taxon>Chrysomeloidea</taxon>
        <taxon>Chrysomelidae</taxon>
        <taxon>Chrysomelinae</taxon>
        <taxon>Chrysomelini</taxon>
        <taxon>Phaedon</taxon>
    </lineage>
</organism>
<evidence type="ECO:0000256" key="1">
    <source>
        <dbReference type="ARBA" id="ARBA00004613"/>
    </source>
</evidence>
<dbReference type="InterPro" id="IPR013818">
    <property type="entry name" value="Lipase"/>
</dbReference>
<dbReference type="InterPro" id="IPR000734">
    <property type="entry name" value="TAG_lipase"/>
</dbReference>
<comment type="similarity">
    <text evidence="2 4">Belongs to the AB hydrolase superfamily. Lipase family.</text>
</comment>